<dbReference type="RefSeq" id="WP_236958659.1">
    <property type="nucleotide sequence ID" value="NZ_JAETXX010000003.1"/>
</dbReference>
<evidence type="ECO:0000313" key="10">
    <source>
        <dbReference type="Proteomes" id="UP000829517"/>
    </source>
</evidence>
<dbReference type="Pfam" id="PF07980">
    <property type="entry name" value="SusD_RagB"/>
    <property type="match status" value="1"/>
</dbReference>
<dbReference type="SUPFAM" id="SSF48452">
    <property type="entry name" value="TPR-like"/>
    <property type="match status" value="1"/>
</dbReference>
<keyword evidence="4" id="KW-0472">Membrane</keyword>
<accession>A0ABS9J2Q5</accession>
<evidence type="ECO:0000259" key="7">
    <source>
        <dbReference type="Pfam" id="PF07980"/>
    </source>
</evidence>
<evidence type="ECO:0000256" key="1">
    <source>
        <dbReference type="ARBA" id="ARBA00004442"/>
    </source>
</evidence>
<evidence type="ECO:0000313" key="9">
    <source>
        <dbReference type="EMBL" id="MCF8714693.1"/>
    </source>
</evidence>
<comment type="similarity">
    <text evidence="2">Belongs to the SusD family.</text>
</comment>
<keyword evidence="10" id="KW-1185">Reference proteome</keyword>
<dbReference type="InterPro" id="IPR012944">
    <property type="entry name" value="SusD_RagB_dom"/>
</dbReference>
<name>A0ABS9J2Q5_9FLAO</name>
<evidence type="ECO:0000256" key="2">
    <source>
        <dbReference type="ARBA" id="ARBA00006275"/>
    </source>
</evidence>
<reference evidence="9 10" key="1">
    <citation type="submission" date="2021-01" db="EMBL/GenBank/DDBJ databases">
        <title>Genome sequencing of Joostella atrarenae M1-2 (= KCTC 23194).</title>
        <authorList>
            <person name="Zakaria M.R."/>
            <person name="Lam M.Q."/>
            <person name="Chong C.S."/>
        </authorList>
    </citation>
    <scope>NUCLEOTIDE SEQUENCE [LARGE SCALE GENOMIC DNA]</scope>
    <source>
        <strain evidence="9 10">M1-2</strain>
    </source>
</reference>
<dbReference type="InterPro" id="IPR011990">
    <property type="entry name" value="TPR-like_helical_dom_sf"/>
</dbReference>
<gene>
    <name evidence="9" type="ORF">JM658_07615</name>
</gene>
<keyword evidence="3" id="KW-0732">Signal</keyword>
<comment type="subcellular location">
    <subcellularLocation>
        <location evidence="1">Cell outer membrane</location>
    </subcellularLocation>
</comment>
<evidence type="ECO:0000256" key="5">
    <source>
        <dbReference type="ARBA" id="ARBA00023237"/>
    </source>
</evidence>
<protein>
    <submittedName>
        <fullName evidence="9">RagB/SusD family nutrient uptake outer membrane protein</fullName>
    </submittedName>
</protein>
<evidence type="ECO:0000256" key="4">
    <source>
        <dbReference type="ARBA" id="ARBA00023136"/>
    </source>
</evidence>
<keyword evidence="5" id="KW-0998">Cell outer membrane</keyword>
<dbReference type="Pfam" id="PF14322">
    <property type="entry name" value="SusD-like_3"/>
    <property type="match status" value="1"/>
</dbReference>
<organism evidence="9 10">
    <name type="scientific">Joostella atrarenae</name>
    <dbReference type="NCBI Taxonomy" id="679257"/>
    <lineage>
        <taxon>Bacteria</taxon>
        <taxon>Pseudomonadati</taxon>
        <taxon>Bacteroidota</taxon>
        <taxon>Flavobacteriia</taxon>
        <taxon>Flavobacteriales</taxon>
        <taxon>Flavobacteriaceae</taxon>
        <taxon>Joostella</taxon>
    </lineage>
</organism>
<comment type="caution">
    <text evidence="9">The sequence shown here is derived from an EMBL/GenBank/DDBJ whole genome shotgun (WGS) entry which is preliminary data.</text>
</comment>
<feature type="domain" description="RagB/SusD" evidence="7">
    <location>
        <begin position="273"/>
        <end position="533"/>
    </location>
</feature>
<proteinExistence type="inferred from homology"/>
<dbReference type="EMBL" id="JAETXX010000003">
    <property type="protein sequence ID" value="MCF8714693.1"/>
    <property type="molecule type" value="Genomic_DNA"/>
</dbReference>
<feature type="region of interest" description="Disordered" evidence="6">
    <location>
        <begin position="521"/>
        <end position="549"/>
    </location>
</feature>
<evidence type="ECO:0000259" key="8">
    <source>
        <dbReference type="Pfam" id="PF14322"/>
    </source>
</evidence>
<dbReference type="PROSITE" id="PS51257">
    <property type="entry name" value="PROKAR_LIPOPROTEIN"/>
    <property type="match status" value="1"/>
</dbReference>
<evidence type="ECO:0000256" key="3">
    <source>
        <dbReference type="ARBA" id="ARBA00022729"/>
    </source>
</evidence>
<feature type="domain" description="SusD-like N-terminal" evidence="8">
    <location>
        <begin position="25"/>
        <end position="224"/>
    </location>
</feature>
<sequence length="549" mass="61630">MKKVYKYILSTFLVCSLIISCSEEKFIDVSNPNNLTEQQAIEGLNNNIADQLVSGAYSDMQAVGLYGRYGFFLADHTSDEMKVSTNSNNLAINEVQTYTLTSLSESLNAYYGTIYRGIFKANFAINVMTKSKSKDIDPDVKIRLIAEAKFIRAHYYFLLVTRFGGVPIEDGTEGLRPRSSEKQVYEEIIKDLKFATKNLPPKNEASVGRPSSGSAYALLGKTYLFTVQEPGAPAESQKYQNAYDALKMVEGQGYRLVDNYIDNVNESGEYNDESLFEVGFLLPDSGTSKDAWGTGAGDNETTFISADYSGWGNARPSMKMLEAYEADGLVIANNGNKVTVNDRSQVDPRFFDTFFVNGEPFGKSGWIWGEIEDQNAYRNQSGGFDAPLSGFIVSRKYSRLNDEDFHFTAESGVNPRLLRYAEVLLLKAEAALFKNSPNMQEAIDLMNEVRARPSVNMPPYNGTDIRDYPVTNISEVFEALKHERQIELALEGKRILDLYRWGDALEALRDVKPNYTNESRYFPIPQEQLDTNPLIDPTNPAPDYFPEDN</sequence>
<evidence type="ECO:0000256" key="6">
    <source>
        <dbReference type="SAM" id="MobiDB-lite"/>
    </source>
</evidence>
<dbReference type="Gene3D" id="1.25.40.390">
    <property type="match status" value="1"/>
</dbReference>
<dbReference type="InterPro" id="IPR033985">
    <property type="entry name" value="SusD-like_N"/>
</dbReference>
<dbReference type="Proteomes" id="UP000829517">
    <property type="component" value="Unassembled WGS sequence"/>
</dbReference>